<keyword evidence="2 3" id="KW-0732">Signal</keyword>
<dbReference type="PANTHER" id="PTHR30483:SF6">
    <property type="entry name" value="PERIPLASMIC BINDING PROTEIN OF ABC TRANSPORTER FOR NATURAL AMINO ACIDS"/>
    <property type="match status" value="1"/>
</dbReference>
<dbReference type="EMBL" id="BSVB01000001">
    <property type="protein sequence ID" value="GMA96010.1"/>
    <property type="molecule type" value="Genomic_DNA"/>
</dbReference>
<dbReference type="InterPro" id="IPR028081">
    <property type="entry name" value="Leu-bd"/>
</dbReference>
<dbReference type="Proteomes" id="UP001157034">
    <property type="component" value="Unassembled WGS sequence"/>
</dbReference>
<feature type="chain" id="PRO_5046537582" evidence="3">
    <location>
        <begin position="21"/>
        <end position="392"/>
    </location>
</feature>
<protein>
    <submittedName>
        <fullName evidence="5">Branched-chain amino acid ABC transporter substrate-binding protein</fullName>
    </submittedName>
</protein>
<dbReference type="PROSITE" id="PS51257">
    <property type="entry name" value="PROKAR_LIPOPROTEIN"/>
    <property type="match status" value="1"/>
</dbReference>
<evidence type="ECO:0000256" key="2">
    <source>
        <dbReference type="ARBA" id="ARBA00022729"/>
    </source>
</evidence>
<gene>
    <name evidence="5" type="ORF">GCM10025881_28340</name>
</gene>
<sequence length="392" mass="40482">MKKSLLLTGALAAAAALVLAGCSGGGGSSSGGGTILIGGIAGTTGAYGTTGQAVFNGTQMAIDEINKKGGVLGKKLKFDGHDDGASATTSSTLFNKLLSEGAVAIVGSPDTGPTTASLSSQKKIPVIGAVDDGGLTVYPKGPDQPPYPYAFSTSLNTFAWGGAIAEYALKNCKGGLAVLHDPSSYGLGGLAGIKMVYDAKGKKLALEDSITENWSTGATVGLKSEIDKITASGADCVDIWLTPQDQASFVQEAHALGAKFTFLGNDETNADATFSDLAKDQAAGMISATITSGLNPDAKLTKFRADYKAKFNTESTPFAELSYDAIYMLKQAIEQGKSTEAPSLQKQLNSITDFDGLTGKLTFTPQQHTTINKEQLTMVSFDPASKSWKPLT</sequence>
<keyword evidence="6" id="KW-1185">Reference proteome</keyword>
<dbReference type="PANTHER" id="PTHR30483">
    <property type="entry name" value="LEUCINE-SPECIFIC-BINDING PROTEIN"/>
    <property type="match status" value="1"/>
</dbReference>
<dbReference type="Pfam" id="PF13458">
    <property type="entry name" value="Peripla_BP_6"/>
    <property type="match status" value="1"/>
</dbReference>
<comment type="caution">
    <text evidence="5">The sequence shown here is derived from an EMBL/GenBank/DDBJ whole genome shotgun (WGS) entry which is preliminary data.</text>
</comment>
<feature type="signal peptide" evidence="3">
    <location>
        <begin position="1"/>
        <end position="20"/>
    </location>
</feature>
<proteinExistence type="inferred from homology"/>
<evidence type="ECO:0000313" key="6">
    <source>
        <dbReference type="Proteomes" id="UP001157034"/>
    </source>
</evidence>
<dbReference type="SUPFAM" id="SSF53822">
    <property type="entry name" value="Periplasmic binding protein-like I"/>
    <property type="match status" value="1"/>
</dbReference>
<evidence type="ECO:0000313" key="5">
    <source>
        <dbReference type="EMBL" id="GMA96010.1"/>
    </source>
</evidence>
<feature type="domain" description="Leucine-binding protein" evidence="4">
    <location>
        <begin position="34"/>
        <end position="376"/>
    </location>
</feature>
<reference evidence="6" key="1">
    <citation type="journal article" date="2019" name="Int. J. Syst. Evol. Microbiol.">
        <title>The Global Catalogue of Microorganisms (GCM) 10K type strain sequencing project: providing services to taxonomists for standard genome sequencing and annotation.</title>
        <authorList>
            <consortium name="The Broad Institute Genomics Platform"/>
            <consortium name="The Broad Institute Genome Sequencing Center for Infectious Disease"/>
            <person name="Wu L."/>
            <person name="Ma J."/>
        </authorList>
    </citation>
    <scope>NUCLEOTIDE SEQUENCE [LARGE SCALE GENOMIC DNA]</scope>
    <source>
        <strain evidence="6">NBRC 108894</strain>
    </source>
</reference>
<accession>A0ABQ6KAU7</accession>
<dbReference type="InterPro" id="IPR028082">
    <property type="entry name" value="Peripla_BP_I"/>
</dbReference>
<organism evidence="5 6">
    <name type="scientific">Pseudolysinimonas kribbensis</name>
    <dbReference type="NCBI Taxonomy" id="433641"/>
    <lineage>
        <taxon>Bacteria</taxon>
        <taxon>Bacillati</taxon>
        <taxon>Actinomycetota</taxon>
        <taxon>Actinomycetes</taxon>
        <taxon>Micrococcales</taxon>
        <taxon>Microbacteriaceae</taxon>
        <taxon>Pseudolysinimonas</taxon>
    </lineage>
</organism>
<comment type="similarity">
    <text evidence="1">Belongs to the leucine-binding protein family.</text>
</comment>
<evidence type="ECO:0000259" key="4">
    <source>
        <dbReference type="Pfam" id="PF13458"/>
    </source>
</evidence>
<evidence type="ECO:0000256" key="1">
    <source>
        <dbReference type="ARBA" id="ARBA00010062"/>
    </source>
</evidence>
<evidence type="ECO:0000256" key="3">
    <source>
        <dbReference type="SAM" id="SignalP"/>
    </source>
</evidence>
<dbReference type="Gene3D" id="3.40.50.2300">
    <property type="match status" value="2"/>
</dbReference>
<dbReference type="InterPro" id="IPR051010">
    <property type="entry name" value="BCAA_transport"/>
</dbReference>
<name>A0ABQ6KAU7_9MICO</name>
<dbReference type="RefSeq" id="WP_284254678.1">
    <property type="nucleotide sequence ID" value="NZ_BAAAQO010000004.1"/>
</dbReference>